<keyword evidence="4" id="KW-0238">DNA-binding</keyword>
<evidence type="ECO:0000256" key="2">
    <source>
        <dbReference type="ARBA" id="ARBA00023015"/>
    </source>
</evidence>
<dbReference type="VEuPathDB" id="AmoebaDB:NfTy_091480"/>
<proteinExistence type="predicted"/>
<feature type="compositionally biased region" description="Low complexity" evidence="7">
    <location>
        <begin position="301"/>
        <end position="322"/>
    </location>
</feature>
<feature type="compositionally biased region" description="Acidic residues" evidence="7">
    <location>
        <begin position="453"/>
        <end position="466"/>
    </location>
</feature>
<evidence type="ECO:0000313" key="10">
    <source>
        <dbReference type="Proteomes" id="UP000444721"/>
    </source>
</evidence>
<dbReference type="GeneID" id="68115411"/>
<keyword evidence="3" id="KW-0175">Coiled coil</keyword>
<dbReference type="EMBL" id="VFQX01000060">
    <property type="protein sequence ID" value="KAF0973489.1"/>
    <property type="molecule type" value="Genomic_DNA"/>
</dbReference>
<dbReference type="GO" id="GO:0003677">
    <property type="term" value="F:DNA binding"/>
    <property type="evidence" value="ECO:0007669"/>
    <property type="project" value="UniProtKB-KW"/>
</dbReference>
<feature type="compositionally biased region" description="Polar residues" evidence="7">
    <location>
        <begin position="330"/>
        <end position="345"/>
    </location>
</feature>
<accession>A0A6A5BKU2</accession>
<dbReference type="VEuPathDB" id="AmoebaDB:FDP41_008193"/>
<evidence type="ECO:0000259" key="8">
    <source>
        <dbReference type="PROSITE" id="PS51519"/>
    </source>
</evidence>
<feature type="compositionally biased region" description="Basic and acidic residues" evidence="7">
    <location>
        <begin position="619"/>
        <end position="630"/>
    </location>
</feature>
<feature type="compositionally biased region" description="Basic and acidic residues" evidence="7">
    <location>
        <begin position="27"/>
        <end position="37"/>
    </location>
</feature>
<comment type="caution">
    <text evidence="9">The sequence shown here is derived from an EMBL/GenBank/DDBJ whole genome shotgun (WGS) entry which is preliminary data.</text>
</comment>
<dbReference type="Pfam" id="PF02042">
    <property type="entry name" value="RWP-RK"/>
    <property type="match status" value="1"/>
</dbReference>
<evidence type="ECO:0000256" key="1">
    <source>
        <dbReference type="ARBA" id="ARBA00004049"/>
    </source>
</evidence>
<sequence>MRTNHTIHPLEHNHSTEAAFHVLENHQHASHSQEHVETMPTPTLSFSNKNHTPQELSRGRSNSSNTFQQDRCTLPTSLLSQQQHVHSHPSTINTRAHATSSQTFHSPRQQQQQEQHMHNESSNSKYTISSSSSFSHGLHTCMGGSNNNYQHMYLPSVHETNVYNNTMAKTTTDHDFGSETPFHSSMLRPSTLLSNSTTFTAKNLTNRDDDGHITMDKGIQQVQTANQNCEFSHDSIFPDLSNKDKQKSPIGMSIHDTENMNNNNTSNNNTRFNMSSNSSEDVLRKGRRASFSYSGSGGSGAAASSTISSSSSPPYYQQQSHQTPPPPRLNSEQQQQQGIKRPNGQQAHITMTTITFEELSMYFDWKLEHACEAIGISSTSMKKLCRHFNIPRWPYRKLRSLYIKKEKILENMKSNNSKKLEQQLAQVDGEIERVKTPSRPSAAYQLNNSNTSGEEESGEENSDQEIDTSQQMSKKEKKKTPVYRRSVTPSTPPVISQSSYSHHESRCESISEQQRYLSHSPTLRKSPPETIPFNNSLFRPQAQPSATSSRVTNSSFIGDNNSNFPVYANPPLHHHSAYHTSSTSPPLSHPPLQQIKPSEIPNPFSSSNSSSAKLPSIHDLLKDFNTKREY</sequence>
<dbReference type="GO" id="GO:0003700">
    <property type="term" value="F:DNA-binding transcription factor activity"/>
    <property type="evidence" value="ECO:0007669"/>
    <property type="project" value="InterPro"/>
</dbReference>
<dbReference type="Proteomes" id="UP000444721">
    <property type="component" value="Unassembled WGS sequence"/>
</dbReference>
<feature type="region of interest" description="Disordered" evidence="7">
    <location>
        <begin position="233"/>
        <end position="345"/>
    </location>
</feature>
<dbReference type="AlphaFoldDB" id="A0A6A5BKU2"/>
<dbReference type="OrthoDB" id="6270329at2759"/>
<dbReference type="PROSITE" id="PS51519">
    <property type="entry name" value="RWP_RK"/>
    <property type="match status" value="1"/>
</dbReference>
<gene>
    <name evidence="9" type="ORF">FDP41_008193</name>
</gene>
<feature type="compositionally biased region" description="Polar residues" evidence="7">
    <location>
        <begin position="510"/>
        <end position="523"/>
    </location>
</feature>
<feature type="compositionally biased region" description="Low complexity" evidence="7">
    <location>
        <begin position="121"/>
        <end position="131"/>
    </location>
</feature>
<feature type="compositionally biased region" description="Low complexity" evidence="7">
    <location>
        <begin position="259"/>
        <end position="279"/>
    </location>
</feature>
<feature type="region of interest" description="Disordered" evidence="7">
    <location>
        <begin position="27"/>
        <end position="131"/>
    </location>
</feature>
<name>A0A6A5BKU2_NAEFO</name>
<evidence type="ECO:0000256" key="5">
    <source>
        <dbReference type="ARBA" id="ARBA00023163"/>
    </source>
</evidence>
<dbReference type="PANTHER" id="PTHR46373:SF2">
    <property type="entry name" value="RWP-RK DOMAIN-CONTAINING PROTEIN"/>
    <property type="match status" value="1"/>
</dbReference>
<protein>
    <recommendedName>
        <fullName evidence="8">RWP-RK domain-containing protein</fullName>
    </recommendedName>
</protein>
<comment type="function">
    <text evidence="1">Putative transcription factor.</text>
</comment>
<organism evidence="9 10">
    <name type="scientific">Naegleria fowleri</name>
    <name type="common">Brain eating amoeba</name>
    <dbReference type="NCBI Taxonomy" id="5763"/>
    <lineage>
        <taxon>Eukaryota</taxon>
        <taxon>Discoba</taxon>
        <taxon>Heterolobosea</taxon>
        <taxon>Tetramitia</taxon>
        <taxon>Eutetramitia</taxon>
        <taxon>Vahlkampfiidae</taxon>
        <taxon>Naegleria</taxon>
    </lineage>
</organism>
<feature type="compositionally biased region" description="Low complexity" evidence="7">
    <location>
        <begin position="578"/>
        <end position="615"/>
    </location>
</feature>
<dbReference type="InterPro" id="IPR003035">
    <property type="entry name" value="RWP-RK_dom"/>
</dbReference>
<feature type="compositionally biased region" description="Polar residues" evidence="7">
    <location>
        <begin position="40"/>
        <end position="108"/>
    </location>
</feature>
<feature type="compositionally biased region" description="Polar residues" evidence="7">
    <location>
        <begin position="487"/>
        <end position="500"/>
    </location>
</feature>
<keyword evidence="10" id="KW-1185">Reference proteome</keyword>
<dbReference type="RefSeq" id="XP_044558202.1">
    <property type="nucleotide sequence ID" value="XM_044712020.1"/>
</dbReference>
<evidence type="ECO:0000256" key="6">
    <source>
        <dbReference type="ARBA" id="ARBA00023242"/>
    </source>
</evidence>
<evidence type="ECO:0000256" key="3">
    <source>
        <dbReference type="ARBA" id="ARBA00023054"/>
    </source>
</evidence>
<keyword evidence="2" id="KW-0805">Transcription regulation</keyword>
<keyword evidence="6" id="KW-0539">Nucleus</keyword>
<reference evidence="9 10" key="1">
    <citation type="journal article" date="2019" name="Sci. Rep.">
        <title>Nanopore sequencing improves the draft genome of the human pathogenic amoeba Naegleria fowleri.</title>
        <authorList>
            <person name="Liechti N."/>
            <person name="Schurch N."/>
            <person name="Bruggmann R."/>
            <person name="Wittwer M."/>
        </authorList>
    </citation>
    <scope>NUCLEOTIDE SEQUENCE [LARGE SCALE GENOMIC DNA]</scope>
    <source>
        <strain evidence="9 10">ATCC 30894</strain>
    </source>
</reference>
<feature type="region of interest" description="Disordered" evidence="7">
    <location>
        <begin position="434"/>
        <end position="554"/>
    </location>
</feature>
<keyword evidence="5" id="KW-0804">Transcription</keyword>
<feature type="region of interest" description="Disordered" evidence="7">
    <location>
        <begin position="567"/>
        <end position="630"/>
    </location>
</feature>
<dbReference type="InterPro" id="IPR044607">
    <property type="entry name" value="RKD-like"/>
</dbReference>
<feature type="compositionally biased region" description="Polar residues" evidence="7">
    <location>
        <begin position="532"/>
        <end position="554"/>
    </location>
</feature>
<feature type="domain" description="RWP-RK" evidence="8">
    <location>
        <begin position="335"/>
        <end position="422"/>
    </location>
</feature>
<evidence type="ECO:0000313" key="9">
    <source>
        <dbReference type="EMBL" id="KAF0973489.1"/>
    </source>
</evidence>
<evidence type="ECO:0000256" key="7">
    <source>
        <dbReference type="SAM" id="MobiDB-lite"/>
    </source>
</evidence>
<dbReference type="VEuPathDB" id="AmoebaDB:NF0003460"/>
<evidence type="ECO:0000256" key="4">
    <source>
        <dbReference type="ARBA" id="ARBA00023125"/>
    </source>
</evidence>
<dbReference type="PANTHER" id="PTHR46373">
    <property type="entry name" value="PROTEIN RKD4"/>
    <property type="match status" value="1"/>
</dbReference>